<reference evidence="3" key="1">
    <citation type="submission" date="2023-07" db="EMBL/GenBank/DDBJ databases">
        <title>Chromosome-level genome assembly of Artemia franciscana.</title>
        <authorList>
            <person name="Jo E."/>
        </authorList>
    </citation>
    <scope>NUCLEOTIDE SEQUENCE</scope>
    <source>
        <tissue evidence="3">Whole body</tissue>
    </source>
</reference>
<dbReference type="Pfam" id="PF08357">
    <property type="entry name" value="SEFIR"/>
    <property type="match status" value="1"/>
</dbReference>
<protein>
    <recommendedName>
        <fullName evidence="2">SEFIR domain-containing protein</fullName>
    </recommendedName>
</protein>
<feature type="domain" description="SEFIR" evidence="2">
    <location>
        <begin position="350"/>
        <end position="513"/>
    </location>
</feature>
<proteinExistence type="predicted"/>
<name>A0AA88L8M0_ARTSF</name>
<accession>A0AA88L8M0</accession>
<organism evidence="3 4">
    <name type="scientific">Artemia franciscana</name>
    <name type="common">Brine shrimp</name>
    <name type="synonym">Artemia sanfranciscana</name>
    <dbReference type="NCBI Taxonomy" id="6661"/>
    <lineage>
        <taxon>Eukaryota</taxon>
        <taxon>Metazoa</taxon>
        <taxon>Ecdysozoa</taxon>
        <taxon>Arthropoda</taxon>
        <taxon>Crustacea</taxon>
        <taxon>Branchiopoda</taxon>
        <taxon>Anostraca</taxon>
        <taxon>Artemiidae</taxon>
        <taxon>Artemia</taxon>
    </lineage>
</organism>
<dbReference type="Gene3D" id="3.40.50.11530">
    <property type="match status" value="1"/>
</dbReference>
<comment type="caution">
    <text evidence="3">The sequence shown here is derived from an EMBL/GenBank/DDBJ whole genome shotgun (WGS) entry which is preliminary data.</text>
</comment>
<keyword evidence="4" id="KW-1185">Reference proteome</keyword>
<feature type="transmembrane region" description="Helical" evidence="1">
    <location>
        <begin position="306"/>
        <end position="331"/>
    </location>
</feature>
<gene>
    <name evidence="3" type="ORF">QYM36_003430</name>
</gene>
<dbReference type="EMBL" id="JAVRJZ010000006">
    <property type="protein sequence ID" value="KAK2721153.1"/>
    <property type="molecule type" value="Genomic_DNA"/>
</dbReference>
<keyword evidence="1" id="KW-0812">Transmembrane</keyword>
<sequence>MVVKFTQKAKMHWILIILPACFINRIYALPKMSNSGLCIKDPLPVSCSHQLSPELAQDSCLVDQIFRNHSTCKDWFSSSDRCDRVSGCGVVLQPFVDIYYKSGYNFTQVAFNVSFTELARVTHLRFERLDKKEFRFCRRFMLDELAITFQESPVWFDCLFHNHTYSSVEFALDFLVDGRSGRYVFIVPQENRLNTEADLESQEIFIYLHFNSLPKPVVSFQTLKGVNLYTVRIIRWENNFKDTLKTFIVDVRNPKTFAYNYKEIITFDTEVDLDVGNYSVEVELNDPNINGRVSGTPFFVVIDQKLPVMIVACVALFIVAALLLGFLFVVWKSSDSSKRGLLLPQDTKSILFLYDPVSAAHIKVVVALKHYLEEHYNLKVMLDIHDIPQTKHKDPFEWYSMAIHEADCVSIIVSPTIKPQLKEVPSVVDYSTLKTQTMKKRGENNEIIYQHTFSLGISLLISRIRTMMKEKNYNLDRFVVLIPPYSSETNIPPAGVNFRRFRISEQLSGFLKHIQHSTSCNNLERKRMNCFSNTFRWKSLNGIESSSAGVGLENAIKAAVNSVDSDKIIIVEDAVPLCNEILIKKQEVVADVENIHDSSSDEDNKFYVGEVGEFPPHVRNLPSLFNTS</sequence>
<evidence type="ECO:0000259" key="2">
    <source>
        <dbReference type="Pfam" id="PF08357"/>
    </source>
</evidence>
<keyword evidence="1" id="KW-0472">Membrane</keyword>
<dbReference type="EMBL" id="JAVRJZ010000006">
    <property type="protein sequence ID" value="KAK2721152.1"/>
    <property type="molecule type" value="Genomic_DNA"/>
</dbReference>
<dbReference type="InterPro" id="IPR013568">
    <property type="entry name" value="SEFIR_dom"/>
</dbReference>
<evidence type="ECO:0000313" key="3">
    <source>
        <dbReference type="EMBL" id="KAK2721152.1"/>
    </source>
</evidence>
<evidence type="ECO:0000313" key="4">
    <source>
        <dbReference type="Proteomes" id="UP001187531"/>
    </source>
</evidence>
<dbReference type="AlphaFoldDB" id="A0AA88L8M0"/>
<evidence type="ECO:0000256" key="1">
    <source>
        <dbReference type="SAM" id="Phobius"/>
    </source>
</evidence>
<dbReference type="Proteomes" id="UP001187531">
    <property type="component" value="Unassembled WGS sequence"/>
</dbReference>
<keyword evidence="1" id="KW-1133">Transmembrane helix</keyword>